<proteinExistence type="predicted"/>
<protein>
    <submittedName>
        <fullName evidence="1">Uncharacterized protein</fullName>
    </submittedName>
</protein>
<evidence type="ECO:0000313" key="1">
    <source>
        <dbReference type="EMBL" id="GBO41041.1"/>
    </source>
</evidence>
<sequence>HIHLGRLGLPTRSTPFKSTQCKSSASGFSPFFPLIPSFTTTTTMNPIPPHLWNDGYWEVLKSNFFPLSLRHYLDRFFTLMTWSSNEFVYVERS</sequence>
<dbReference type="AlphaFoldDB" id="A0A4Y2WV15"/>
<evidence type="ECO:0000313" key="2">
    <source>
        <dbReference type="Proteomes" id="UP000499080"/>
    </source>
</evidence>
<dbReference type="EMBL" id="BGPR01066504">
    <property type="protein sequence ID" value="GBO41041.1"/>
    <property type="molecule type" value="Genomic_DNA"/>
</dbReference>
<reference evidence="1 2" key="1">
    <citation type="journal article" date="2019" name="Sci. Rep.">
        <title>Orb-weaving spider Araneus ventricosus genome elucidates the spidroin gene catalogue.</title>
        <authorList>
            <person name="Kono N."/>
            <person name="Nakamura H."/>
            <person name="Ohtoshi R."/>
            <person name="Moran D.A.P."/>
            <person name="Shinohara A."/>
            <person name="Yoshida Y."/>
            <person name="Fujiwara M."/>
            <person name="Mori M."/>
            <person name="Tomita M."/>
            <person name="Arakawa K."/>
        </authorList>
    </citation>
    <scope>NUCLEOTIDE SEQUENCE [LARGE SCALE GENOMIC DNA]</scope>
</reference>
<dbReference type="Proteomes" id="UP000499080">
    <property type="component" value="Unassembled WGS sequence"/>
</dbReference>
<accession>A0A4Y2WV15</accession>
<feature type="non-terminal residue" evidence="1">
    <location>
        <position position="1"/>
    </location>
</feature>
<keyword evidence="2" id="KW-1185">Reference proteome</keyword>
<comment type="caution">
    <text evidence="1">The sequence shown here is derived from an EMBL/GenBank/DDBJ whole genome shotgun (WGS) entry which is preliminary data.</text>
</comment>
<gene>
    <name evidence="1" type="ORF">AVEN_10404_1</name>
</gene>
<organism evidence="1 2">
    <name type="scientific">Araneus ventricosus</name>
    <name type="common">Orbweaver spider</name>
    <name type="synonym">Epeira ventricosa</name>
    <dbReference type="NCBI Taxonomy" id="182803"/>
    <lineage>
        <taxon>Eukaryota</taxon>
        <taxon>Metazoa</taxon>
        <taxon>Ecdysozoa</taxon>
        <taxon>Arthropoda</taxon>
        <taxon>Chelicerata</taxon>
        <taxon>Arachnida</taxon>
        <taxon>Araneae</taxon>
        <taxon>Araneomorphae</taxon>
        <taxon>Entelegynae</taxon>
        <taxon>Araneoidea</taxon>
        <taxon>Araneidae</taxon>
        <taxon>Araneus</taxon>
    </lineage>
</organism>
<name>A0A4Y2WV15_ARAVE</name>